<keyword evidence="2" id="KW-1185">Reference proteome</keyword>
<dbReference type="RefSeq" id="WP_194182780.1">
    <property type="nucleotide sequence ID" value="NZ_JADGIK010000004.1"/>
</dbReference>
<protein>
    <submittedName>
        <fullName evidence="1">Epimerase</fullName>
    </submittedName>
</protein>
<dbReference type="SUPFAM" id="SSF51735">
    <property type="entry name" value="NAD(P)-binding Rossmann-fold domains"/>
    <property type="match status" value="1"/>
</dbReference>
<dbReference type="AlphaFoldDB" id="A0A8J7KI65"/>
<dbReference type="EMBL" id="JADGIK010000004">
    <property type="protein sequence ID" value="MBF0597231.1"/>
    <property type="molecule type" value="Genomic_DNA"/>
</dbReference>
<proteinExistence type="predicted"/>
<evidence type="ECO:0000313" key="1">
    <source>
        <dbReference type="EMBL" id="MBF0597231.1"/>
    </source>
</evidence>
<sequence>MKMKRGLIIGKGWIGSRLEDFLQHKYTFTTTKRESDAVNCISVNFDAELIPFINTKKYDFVIITIPFGKRHSLKELELRFTNISNFLSNYKGQIILLSSTGIYPNNDQIVNEDTYHETDLAEPYISIENLIKMHFPQLNILRLGGIMGDDRYLSKYIDLNKDELNDMVNHIHFKDIIKVINTCIEKEVKSTIYNVVAPQHPTKREILEYQINNKVLDATIKKGKIISSEKLISELNYQFLFPNPLEFKS</sequence>
<gene>
    <name evidence="1" type="ORF">IM532_07200</name>
</gene>
<dbReference type="Gene3D" id="3.40.50.720">
    <property type="entry name" value="NAD(P)-binding Rossmann-like Domain"/>
    <property type="match status" value="1"/>
</dbReference>
<evidence type="ECO:0000313" key="2">
    <source>
        <dbReference type="Proteomes" id="UP000608754"/>
    </source>
</evidence>
<reference evidence="1" key="1">
    <citation type="submission" date="2020-10" db="EMBL/GenBank/DDBJ databases">
        <authorList>
            <person name="Lu T."/>
            <person name="Wang Q."/>
            <person name="Han X."/>
        </authorList>
    </citation>
    <scope>NUCLEOTIDE SEQUENCE</scope>
    <source>
        <strain evidence="1">WQ 117</strain>
    </source>
</reference>
<dbReference type="Proteomes" id="UP000608754">
    <property type="component" value="Unassembled WGS sequence"/>
</dbReference>
<organism evidence="1 2">
    <name type="scientific">Faecalibacter rhinopitheci</name>
    <dbReference type="NCBI Taxonomy" id="2779678"/>
    <lineage>
        <taxon>Bacteria</taxon>
        <taxon>Pseudomonadati</taxon>
        <taxon>Bacteroidota</taxon>
        <taxon>Flavobacteriia</taxon>
        <taxon>Flavobacteriales</taxon>
        <taxon>Weeksellaceae</taxon>
        <taxon>Faecalibacter</taxon>
    </lineage>
</organism>
<dbReference type="PANTHER" id="PTHR40129">
    <property type="entry name" value="KETOPANTOATE REDUCTASE N-TERMINAL DOMAIN-CONTAINING PROTEIN"/>
    <property type="match status" value="1"/>
</dbReference>
<comment type="caution">
    <text evidence="1">The sequence shown here is derived from an EMBL/GenBank/DDBJ whole genome shotgun (WGS) entry which is preliminary data.</text>
</comment>
<dbReference type="PANTHER" id="PTHR40129:SF2">
    <property type="entry name" value="KETOPANTOATE REDUCTASE N-TERMINAL DOMAIN-CONTAINING PROTEIN"/>
    <property type="match status" value="1"/>
</dbReference>
<name>A0A8J7KI65_9FLAO</name>
<accession>A0A8J7KI65</accession>
<dbReference type="InterPro" id="IPR036291">
    <property type="entry name" value="NAD(P)-bd_dom_sf"/>
</dbReference>